<dbReference type="OrthoDB" id="248923at2759"/>
<evidence type="ECO:0000313" key="1">
    <source>
        <dbReference type="EMBL" id="CAG8236832.1"/>
    </source>
</evidence>
<dbReference type="Proteomes" id="UP001152592">
    <property type="component" value="Unassembled WGS sequence"/>
</dbReference>
<name>A0A9W4I7H8_9EURO</name>
<comment type="caution">
    <text evidence="1">The sequence shown here is derived from an EMBL/GenBank/DDBJ whole genome shotgun (WGS) entry which is preliminary data.</text>
</comment>
<accession>A0A9W4I7H8</accession>
<gene>
    <name evidence="1" type="ORF">PSALAMII_LOCUS404</name>
</gene>
<dbReference type="EMBL" id="CAJVPD010000020">
    <property type="protein sequence ID" value="CAG8236832.1"/>
    <property type="molecule type" value="Genomic_DNA"/>
</dbReference>
<reference evidence="1" key="1">
    <citation type="submission" date="2021-07" db="EMBL/GenBank/DDBJ databases">
        <authorList>
            <person name="Branca A.L. A."/>
        </authorList>
    </citation>
    <scope>NUCLEOTIDE SEQUENCE</scope>
</reference>
<sequence length="77" mass="9027">MIISPYEANVLMLVIEKSQAVTLHLYAPRQNWEFAPLDRLSLYNTPRIQEISLIPTVLRRQLNLFVGQLYLESYGDY</sequence>
<evidence type="ECO:0000313" key="2">
    <source>
        <dbReference type="Proteomes" id="UP001152592"/>
    </source>
</evidence>
<proteinExistence type="predicted"/>
<dbReference type="AlphaFoldDB" id="A0A9W4I7H8"/>
<protein>
    <submittedName>
        <fullName evidence="1">Uncharacterized protein</fullName>
    </submittedName>
</protein>
<organism evidence="1 2">
    <name type="scientific">Penicillium salamii</name>
    <dbReference type="NCBI Taxonomy" id="1612424"/>
    <lineage>
        <taxon>Eukaryota</taxon>
        <taxon>Fungi</taxon>
        <taxon>Dikarya</taxon>
        <taxon>Ascomycota</taxon>
        <taxon>Pezizomycotina</taxon>
        <taxon>Eurotiomycetes</taxon>
        <taxon>Eurotiomycetidae</taxon>
        <taxon>Eurotiales</taxon>
        <taxon>Aspergillaceae</taxon>
        <taxon>Penicillium</taxon>
    </lineage>
</organism>